<keyword evidence="2" id="KW-0479">Metal-binding</keyword>
<dbReference type="InterPro" id="IPR000315">
    <property type="entry name" value="Znf_B-box"/>
</dbReference>
<dbReference type="PROSITE" id="PS00518">
    <property type="entry name" value="ZF_RING_1"/>
    <property type="match status" value="1"/>
</dbReference>
<evidence type="ECO:0000259" key="9">
    <source>
        <dbReference type="PROSITE" id="PS50119"/>
    </source>
</evidence>
<evidence type="ECO:0000256" key="4">
    <source>
        <dbReference type="ARBA" id="ARBA00022833"/>
    </source>
</evidence>
<dbReference type="Pfam" id="PF13765">
    <property type="entry name" value="PRY"/>
    <property type="match status" value="1"/>
</dbReference>
<dbReference type="PROSITE" id="PS50188">
    <property type="entry name" value="B302_SPRY"/>
    <property type="match status" value="1"/>
</dbReference>
<dbReference type="GeneTree" id="ENSGT01040000240385"/>
<feature type="domain" description="B box-type" evidence="9">
    <location>
        <begin position="139"/>
        <end position="179"/>
    </location>
</feature>
<reference evidence="11" key="3">
    <citation type="submission" date="2025-09" db="UniProtKB">
        <authorList>
            <consortium name="Ensembl"/>
        </authorList>
    </citation>
    <scope>IDENTIFICATION</scope>
</reference>
<keyword evidence="7" id="KW-0175">Coiled coil</keyword>
<evidence type="ECO:0000256" key="7">
    <source>
        <dbReference type="SAM" id="Coils"/>
    </source>
</evidence>
<keyword evidence="1" id="KW-0399">Innate immunity</keyword>
<dbReference type="PRINTS" id="PR01407">
    <property type="entry name" value="BUTYPHLNCDUF"/>
</dbReference>
<dbReference type="InterPro" id="IPR043136">
    <property type="entry name" value="B30.2/SPRY_sf"/>
</dbReference>
<dbReference type="PANTHER" id="PTHR25465:SF32">
    <property type="entry name" value="BLOODTHIRSTY-RELATED GENE FAMILY, MEMBER 16 ISOFORM X1-RELATED"/>
    <property type="match status" value="1"/>
</dbReference>
<dbReference type="RefSeq" id="XP_028851305.1">
    <property type="nucleotide sequence ID" value="XM_028995472.1"/>
</dbReference>
<feature type="coiled-coil region" evidence="7">
    <location>
        <begin position="237"/>
        <end position="286"/>
    </location>
</feature>
<dbReference type="Gene3D" id="3.30.40.10">
    <property type="entry name" value="Zinc/RING finger domain, C3HC4 (zinc finger)"/>
    <property type="match status" value="1"/>
</dbReference>
<dbReference type="InterPro" id="IPR027370">
    <property type="entry name" value="Znf-RING_euk"/>
</dbReference>
<evidence type="ECO:0000256" key="2">
    <source>
        <dbReference type="ARBA" id="ARBA00022723"/>
    </source>
</evidence>
<dbReference type="Ensembl" id="ENSDCDT00010002252.1">
    <property type="protein sequence ID" value="ENSDCDP00010002165.1"/>
    <property type="gene ID" value="ENSDCDG00010001079.1"/>
</dbReference>
<proteinExistence type="predicted"/>
<evidence type="ECO:0000313" key="12">
    <source>
        <dbReference type="Proteomes" id="UP000694580"/>
    </source>
</evidence>
<dbReference type="FunFam" id="2.60.120.920:FF:000004">
    <property type="entry name" value="Butyrophilin subfamily 1 member A1"/>
    <property type="match status" value="1"/>
</dbReference>
<dbReference type="Pfam" id="PF25600">
    <property type="entry name" value="TRIM_CC"/>
    <property type="match status" value="1"/>
</dbReference>
<dbReference type="SUPFAM" id="SSF49899">
    <property type="entry name" value="Concanavalin A-like lectins/glucanases"/>
    <property type="match status" value="1"/>
</dbReference>
<dbReference type="GO" id="GO:0005737">
    <property type="term" value="C:cytoplasm"/>
    <property type="evidence" value="ECO:0007669"/>
    <property type="project" value="UniProtKB-ARBA"/>
</dbReference>
<dbReference type="SUPFAM" id="SSF57845">
    <property type="entry name" value="B-box zinc-binding domain"/>
    <property type="match status" value="1"/>
</dbReference>
<dbReference type="PANTHER" id="PTHR25465">
    <property type="entry name" value="B-BOX DOMAIN CONTAINING"/>
    <property type="match status" value="1"/>
</dbReference>
<evidence type="ECO:0000259" key="8">
    <source>
        <dbReference type="PROSITE" id="PS50089"/>
    </source>
</evidence>
<dbReference type="InterPro" id="IPR006574">
    <property type="entry name" value="PRY"/>
</dbReference>
<dbReference type="Proteomes" id="UP000694580">
    <property type="component" value="Chromosome 1"/>
</dbReference>
<dbReference type="AlphaFoldDB" id="A0AAY4A2M4"/>
<evidence type="ECO:0000259" key="10">
    <source>
        <dbReference type="PROSITE" id="PS50188"/>
    </source>
</evidence>
<evidence type="ECO:0000256" key="5">
    <source>
        <dbReference type="ARBA" id="ARBA00022859"/>
    </source>
</evidence>
<dbReference type="SMART" id="SM00449">
    <property type="entry name" value="SPRY"/>
    <property type="match status" value="1"/>
</dbReference>
<dbReference type="RefSeq" id="XP_028851334.1">
    <property type="nucleotide sequence ID" value="XM_028995501.1"/>
</dbReference>
<sequence length="540" mass="61674">MASSSSFLSEEQLQCSICLDVFTDPVSTPCGHNFCMGCIKDYWEHCSQTQCPLCKQLFTKRPELCVNTFISELAREFKKKYSSILIRPDFALGSCDACTDRAVKSCLDCGVSFCKTHLEPHVVTPKLKKHKLMDPVQNLEDYICKKHERPLQFFCRDDQTCVCQFCTESNHKDHNTVPVEEECGQKKSHLMKTQMKMQQMIQDRLRKIQEIKDQVAVRKKSTEEEISASVEIFTALLRSIERSQAELLEVMEEEQRAAERQAEGLIKDLQQEITELQRRNSELEKISLTEDHLHLLQIYPTLCSPPHTNNWADVSIHPPLSVETVIRSVSELETSFRNQMEKLTALQLKKFRRHAVDVTLDPDSAHPNLILSADGKQVRFGDKQYNLPDNPERFDYCVSVLGKEGFSSGTFYYEVEVGGKTDWDLGVARESINRKGELTLSPENGYWTVILSNGHEYKACVDPPVLLSLSKKPQKVGVFVDYEEGLVSFYDVENSSHIFSFTGQTFYEKLYPLFSPYLNDGGKNSAPLIISPSEHHVLQE</sequence>
<dbReference type="CDD" id="cd19802">
    <property type="entry name" value="Bbox1_TRIM8-like"/>
    <property type="match status" value="1"/>
</dbReference>
<dbReference type="RefSeq" id="XP_028851324.1">
    <property type="nucleotide sequence ID" value="XM_028995491.1"/>
</dbReference>
<feature type="domain" description="RING-type" evidence="8">
    <location>
        <begin position="15"/>
        <end position="55"/>
    </location>
</feature>
<dbReference type="InterPro" id="IPR001841">
    <property type="entry name" value="Znf_RING"/>
</dbReference>
<dbReference type="CDD" id="cd13733">
    <property type="entry name" value="SPRY_PRY_C-I_1"/>
    <property type="match status" value="1"/>
</dbReference>
<accession>A0AAY4A2M4</accession>
<dbReference type="RefSeq" id="XP_028851294.1">
    <property type="nucleotide sequence ID" value="XM_028995461.1"/>
</dbReference>
<keyword evidence="3 6" id="KW-0863">Zinc-finger</keyword>
<dbReference type="CDD" id="cd19769">
    <property type="entry name" value="Bbox2_TRIM16-like"/>
    <property type="match status" value="1"/>
</dbReference>
<dbReference type="Gene3D" id="4.10.830.40">
    <property type="match status" value="1"/>
</dbReference>
<dbReference type="InterPro" id="IPR017907">
    <property type="entry name" value="Znf_RING_CS"/>
</dbReference>
<dbReference type="InterPro" id="IPR003879">
    <property type="entry name" value="Butyrophylin_SPRY"/>
</dbReference>
<keyword evidence="4" id="KW-0862">Zinc</keyword>
<evidence type="ECO:0000256" key="1">
    <source>
        <dbReference type="ARBA" id="ARBA00022588"/>
    </source>
</evidence>
<dbReference type="Pfam" id="PF13445">
    <property type="entry name" value="zf-RING_UBOX"/>
    <property type="match status" value="1"/>
</dbReference>
<reference evidence="11 12" key="1">
    <citation type="submission" date="2020-06" db="EMBL/GenBank/DDBJ databases">
        <authorList>
            <consortium name="Wellcome Sanger Institute Data Sharing"/>
        </authorList>
    </citation>
    <scope>NUCLEOTIDE SEQUENCE [LARGE SCALE GENOMIC DNA]</scope>
</reference>
<dbReference type="SMART" id="SM00184">
    <property type="entry name" value="RING"/>
    <property type="match status" value="1"/>
</dbReference>
<dbReference type="InterPro" id="IPR001870">
    <property type="entry name" value="B30.2/SPRY"/>
</dbReference>
<evidence type="ECO:0008006" key="13">
    <source>
        <dbReference type="Google" id="ProtNLM"/>
    </source>
</evidence>
<dbReference type="Gene3D" id="2.60.120.920">
    <property type="match status" value="1"/>
</dbReference>
<protein>
    <recommendedName>
        <fullName evidence="13">E3 ubiquitin-protein ligase TRIM39-like</fullName>
    </recommendedName>
</protein>
<dbReference type="InterPro" id="IPR051051">
    <property type="entry name" value="E3_ubiq-ligase_TRIM/RNF"/>
</dbReference>
<dbReference type="SMART" id="SM00336">
    <property type="entry name" value="BBOX"/>
    <property type="match status" value="2"/>
</dbReference>
<dbReference type="Pfam" id="PF00643">
    <property type="entry name" value="zf-B_box"/>
    <property type="match status" value="1"/>
</dbReference>
<organism evidence="11 12">
    <name type="scientific">Denticeps clupeoides</name>
    <name type="common">denticle herring</name>
    <dbReference type="NCBI Taxonomy" id="299321"/>
    <lineage>
        <taxon>Eukaryota</taxon>
        <taxon>Metazoa</taxon>
        <taxon>Chordata</taxon>
        <taxon>Craniata</taxon>
        <taxon>Vertebrata</taxon>
        <taxon>Euteleostomi</taxon>
        <taxon>Actinopterygii</taxon>
        <taxon>Neopterygii</taxon>
        <taxon>Teleostei</taxon>
        <taxon>Clupei</taxon>
        <taxon>Clupeiformes</taxon>
        <taxon>Denticipitoidei</taxon>
        <taxon>Denticipitidae</taxon>
        <taxon>Denticeps</taxon>
    </lineage>
</organism>
<feature type="domain" description="B30.2/SPRY" evidence="10">
    <location>
        <begin position="338"/>
        <end position="535"/>
    </location>
</feature>
<dbReference type="RefSeq" id="XP_028851345.1">
    <property type="nucleotide sequence ID" value="XM_028995512.1"/>
</dbReference>
<dbReference type="GeneID" id="114799164"/>
<dbReference type="GO" id="GO:0008270">
    <property type="term" value="F:zinc ion binding"/>
    <property type="evidence" value="ECO:0007669"/>
    <property type="project" value="UniProtKB-KW"/>
</dbReference>
<evidence type="ECO:0000256" key="6">
    <source>
        <dbReference type="PROSITE-ProRule" id="PRU00024"/>
    </source>
</evidence>
<dbReference type="InterPro" id="IPR058030">
    <property type="entry name" value="TRIM8/14/16/25/29/45/65_CC"/>
</dbReference>
<dbReference type="PROSITE" id="PS50119">
    <property type="entry name" value="ZF_BBOX"/>
    <property type="match status" value="1"/>
</dbReference>
<reference evidence="11" key="2">
    <citation type="submission" date="2025-08" db="UniProtKB">
        <authorList>
            <consortium name="Ensembl"/>
        </authorList>
    </citation>
    <scope>IDENTIFICATION</scope>
</reference>
<keyword evidence="12" id="KW-1185">Reference proteome</keyword>
<dbReference type="InterPro" id="IPR013320">
    <property type="entry name" value="ConA-like_dom_sf"/>
</dbReference>
<dbReference type="Gene3D" id="3.30.160.60">
    <property type="entry name" value="Classic Zinc Finger"/>
    <property type="match status" value="1"/>
</dbReference>
<dbReference type="InterPro" id="IPR013083">
    <property type="entry name" value="Znf_RING/FYVE/PHD"/>
</dbReference>
<dbReference type="SMART" id="SM00589">
    <property type="entry name" value="PRY"/>
    <property type="match status" value="1"/>
</dbReference>
<keyword evidence="5" id="KW-0391">Immunity</keyword>
<dbReference type="Pfam" id="PF00622">
    <property type="entry name" value="SPRY"/>
    <property type="match status" value="1"/>
</dbReference>
<dbReference type="SUPFAM" id="SSF57850">
    <property type="entry name" value="RING/U-box"/>
    <property type="match status" value="1"/>
</dbReference>
<name>A0AAY4A2M4_9TELE</name>
<dbReference type="GO" id="GO:0045087">
    <property type="term" value="P:innate immune response"/>
    <property type="evidence" value="ECO:0007669"/>
    <property type="project" value="UniProtKB-KW"/>
</dbReference>
<gene>
    <name evidence="11" type="primary">LOC114799164</name>
</gene>
<dbReference type="InterPro" id="IPR003877">
    <property type="entry name" value="SPRY_dom"/>
</dbReference>
<evidence type="ECO:0000256" key="3">
    <source>
        <dbReference type="ARBA" id="ARBA00022771"/>
    </source>
</evidence>
<evidence type="ECO:0000313" key="11">
    <source>
        <dbReference type="Ensembl" id="ENSDCDP00010002165.1"/>
    </source>
</evidence>
<dbReference type="RefSeq" id="XP_028851315.1">
    <property type="nucleotide sequence ID" value="XM_028995482.1"/>
</dbReference>
<dbReference type="PROSITE" id="PS50089">
    <property type="entry name" value="ZF_RING_2"/>
    <property type="match status" value="1"/>
</dbReference>